<name>A0AB36DZL8_9PAST</name>
<evidence type="ECO:0000313" key="2">
    <source>
        <dbReference type="Proteomes" id="UP000092527"/>
    </source>
</evidence>
<evidence type="ECO:0008006" key="3">
    <source>
        <dbReference type="Google" id="ProtNLM"/>
    </source>
</evidence>
<gene>
    <name evidence="1" type="ORF">QV09_11650</name>
</gene>
<sequence length="134" mass="14238">MQWIGKHPIASETLVAGTVSTGFDIYNGDISLNDKDSLAKIPLNYALAGVMAGKTLGQQLSINAIYQGITLSNQNLSEKDFIKTLGGSAIGSISGFGVDNILSRNKVNSIIRQIISSSAEGYIETSISDKEDNK</sequence>
<comment type="caution">
    <text evidence="1">The sequence shown here is derived from an EMBL/GenBank/DDBJ whole genome shotgun (WGS) entry which is preliminary data.</text>
</comment>
<protein>
    <recommendedName>
        <fullName evidence="3">Toxin CdiA</fullName>
    </recommendedName>
</protein>
<dbReference type="RefSeq" id="WP_066113347.1">
    <property type="nucleotide sequence ID" value="NZ_JTJT01000051.1"/>
</dbReference>
<reference evidence="1 2" key="1">
    <citation type="submission" date="2014-11" db="EMBL/GenBank/DDBJ databases">
        <title>Pan-genome of Gallibacterium spp.</title>
        <authorList>
            <person name="Kudirkiene E."/>
            <person name="Bojesen A.M."/>
        </authorList>
    </citation>
    <scope>NUCLEOTIDE SEQUENCE [LARGE SCALE GENOMIC DNA]</scope>
    <source>
        <strain evidence="1 2">18469/18</strain>
    </source>
</reference>
<dbReference type="EMBL" id="JTJU01000085">
    <property type="protein sequence ID" value="OBX06879.1"/>
    <property type="molecule type" value="Genomic_DNA"/>
</dbReference>
<dbReference type="AlphaFoldDB" id="A0AB36DZL8"/>
<accession>A0AB36DZL8</accession>
<evidence type="ECO:0000313" key="1">
    <source>
        <dbReference type="EMBL" id="OBX06879.1"/>
    </source>
</evidence>
<dbReference type="Proteomes" id="UP000092527">
    <property type="component" value="Unassembled WGS sequence"/>
</dbReference>
<proteinExistence type="predicted"/>
<organism evidence="1 2">
    <name type="scientific">Gallibacterium salpingitidis</name>
    <dbReference type="NCBI Taxonomy" id="505341"/>
    <lineage>
        <taxon>Bacteria</taxon>
        <taxon>Pseudomonadati</taxon>
        <taxon>Pseudomonadota</taxon>
        <taxon>Gammaproteobacteria</taxon>
        <taxon>Pasteurellales</taxon>
        <taxon>Pasteurellaceae</taxon>
        <taxon>Gallibacterium</taxon>
    </lineage>
</organism>